<organism evidence="1 2">
    <name type="scientific">Citrus unshiu</name>
    <name type="common">Satsuma mandarin</name>
    <name type="synonym">Citrus nobilis var. unshiu</name>
    <dbReference type="NCBI Taxonomy" id="55188"/>
    <lineage>
        <taxon>Eukaryota</taxon>
        <taxon>Viridiplantae</taxon>
        <taxon>Streptophyta</taxon>
        <taxon>Embryophyta</taxon>
        <taxon>Tracheophyta</taxon>
        <taxon>Spermatophyta</taxon>
        <taxon>Magnoliopsida</taxon>
        <taxon>eudicotyledons</taxon>
        <taxon>Gunneridae</taxon>
        <taxon>Pentapetalae</taxon>
        <taxon>rosids</taxon>
        <taxon>malvids</taxon>
        <taxon>Sapindales</taxon>
        <taxon>Rutaceae</taxon>
        <taxon>Aurantioideae</taxon>
        <taxon>Citrus</taxon>
    </lineage>
</organism>
<evidence type="ECO:0000313" key="1">
    <source>
        <dbReference type="EMBL" id="GAY63584.1"/>
    </source>
</evidence>
<comment type="caution">
    <text evidence="1">The sequence shown here is derived from an EMBL/GenBank/DDBJ whole genome shotgun (WGS) entry which is preliminary data.</text>
</comment>
<reference evidence="1 2" key="1">
    <citation type="journal article" date="2017" name="Front. Genet.">
        <title>Draft sequencing of the heterozygous diploid genome of Satsuma (Citrus unshiu Marc.) using a hybrid assembly approach.</title>
        <authorList>
            <person name="Shimizu T."/>
            <person name="Tanizawa Y."/>
            <person name="Mochizuki T."/>
            <person name="Nagasaki H."/>
            <person name="Yoshioka T."/>
            <person name="Toyoda A."/>
            <person name="Fujiyama A."/>
            <person name="Kaminuma E."/>
            <person name="Nakamura Y."/>
        </authorList>
    </citation>
    <scope>NUCLEOTIDE SEQUENCE [LARGE SCALE GENOMIC DNA]</scope>
    <source>
        <strain evidence="2">cv. Miyagawa wase</strain>
    </source>
</reference>
<evidence type="ECO:0000313" key="2">
    <source>
        <dbReference type="Proteomes" id="UP000236630"/>
    </source>
</evidence>
<accession>A0A2H5QG30</accession>
<name>A0A2H5QG30_CITUN</name>
<proteinExistence type="predicted"/>
<keyword evidence="2" id="KW-1185">Reference proteome</keyword>
<protein>
    <submittedName>
        <fullName evidence="1">Uncharacterized protein</fullName>
    </submittedName>
</protein>
<dbReference type="EMBL" id="BDQV01000359">
    <property type="protein sequence ID" value="GAY63584.1"/>
    <property type="molecule type" value="Genomic_DNA"/>
</dbReference>
<sequence>MFRRLEDSRLCEEFDQWIGPSNSPEISLKYSWAMLRLGGLVTSEKQRRFPNTLPQRITHTDTYFWACLRTL</sequence>
<gene>
    <name evidence="1" type="ORF">CUMW_226790</name>
</gene>
<dbReference type="Proteomes" id="UP000236630">
    <property type="component" value="Unassembled WGS sequence"/>
</dbReference>
<dbReference type="AlphaFoldDB" id="A0A2H5QG30"/>